<proteinExistence type="predicted"/>
<dbReference type="RefSeq" id="WP_041127301.1">
    <property type="nucleotide sequence ID" value="NZ_CP010407.1"/>
</dbReference>
<accession>A0A0B5HRY1</accession>
<sequence length="182" mass="19545">MRIPKRRADRRRGSLLPLVVATIAVTVLATLGLTGTSTKSGGQALTTASYVTSQPSYDSDFMLLEPTYTTAQIHQKGLNIPDDDTGVVVPYYGPLGWNPGAQKNRDWIGIYEKGQLDTAHRIDWDWVCPNEIGKCASFGAAVVPAGNDGLASGKTYTVAYWVGAANESKGKPAATVDFVIPW</sequence>
<dbReference type="KEGG" id="svt:SVTN_00320"/>
<keyword evidence="2" id="KW-1185">Reference proteome</keyword>
<dbReference type="HOGENOM" id="CLU_1481261_0_0_11"/>
<dbReference type="Proteomes" id="UP000031774">
    <property type="component" value="Chromosome"/>
</dbReference>
<gene>
    <name evidence="1" type="ORF">SVTN_00320</name>
</gene>
<dbReference type="STRING" id="362257.SVTN_00320"/>
<evidence type="ECO:0000313" key="2">
    <source>
        <dbReference type="Proteomes" id="UP000031774"/>
    </source>
</evidence>
<organism evidence="1 2">
    <name type="scientific">Streptomyces vietnamensis</name>
    <dbReference type="NCBI Taxonomy" id="362257"/>
    <lineage>
        <taxon>Bacteria</taxon>
        <taxon>Bacillati</taxon>
        <taxon>Actinomycetota</taxon>
        <taxon>Actinomycetes</taxon>
        <taxon>Kitasatosporales</taxon>
        <taxon>Streptomycetaceae</taxon>
        <taxon>Streptomyces</taxon>
    </lineage>
</organism>
<reference evidence="1 2" key="1">
    <citation type="submission" date="2014-12" db="EMBL/GenBank/DDBJ databases">
        <title>Complete genome sequence of Streptomyces vietnamensis strain GIMV4.0001, a genetic manipulable producer of the benzoisochromanequinone antibiotic granaticin.</title>
        <authorList>
            <person name="Deng M.R."/>
            <person name="Guo J."/>
            <person name="Ma L.Y."/>
            <person name="Feng G.D."/>
            <person name="Mo C.Y."/>
            <person name="Zhu H.H."/>
        </authorList>
    </citation>
    <scope>NUCLEOTIDE SEQUENCE [LARGE SCALE GENOMIC DNA]</scope>
    <source>
        <strain evidence="2">GIMV4.0001</strain>
    </source>
</reference>
<dbReference type="EMBL" id="CP010407">
    <property type="protein sequence ID" value="AJF63216.1"/>
    <property type="molecule type" value="Genomic_DNA"/>
</dbReference>
<protein>
    <submittedName>
        <fullName evidence="1">Uncharacterized protein</fullName>
    </submittedName>
</protein>
<evidence type="ECO:0000313" key="1">
    <source>
        <dbReference type="EMBL" id="AJF63216.1"/>
    </source>
</evidence>
<name>A0A0B5HRY1_9ACTN</name>
<dbReference type="AlphaFoldDB" id="A0A0B5HRY1"/>